<evidence type="ECO:0000313" key="3">
    <source>
        <dbReference type="EMBL" id="AZQ33224.1"/>
    </source>
</evidence>
<feature type="signal peptide" evidence="2">
    <location>
        <begin position="1"/>
        <end position="26"/>
    </location>
</feature>
<keyword evidence="4" id="KW-1185">Reference proteome</keyword>
<dbReference type="PROSITE" id="PS51257">
    <property type="entry name" value="PROKAR_LIPOPROTEIN"/>
    <property type="match status" value="1"/>
</dbReference>
<dbReference type="InterPro" id="IPR046172">
    <property type="entry name" value="DUF6174"/>
</dbReference>
<dbReference type="RefSeq" id="WP_126389712.1">
    <property type="nucleotide sequence ID" value="NZ_CP034539.1"/>
</dbReference>
<gene>
    <name evidence="3" type="ORF">EJ357_06975</name>
</gene>
<accession>A0A3Q9ELN2</accession>
<evidence type="ECO:0000256" key="2">
    <source>
        <dbReference type="SAM" id="SignalP"/>
    </source>
</evidence>
<protein>
    <recommendedName>
        <fullName evidence="5">Lipoprotein</fullName>
    </recommendedName>
</protein>
<dbReference type="KEGG" id="scya:EJ357_06975"/>
<sequence>MALVHSRARSVLSAAALIAGMVWVTAACGGETSPEPAEGTSPKGTTTQSNATWNEPASYVYTLTSNEQALAGSFRVTVRDGKVTKAVGLDDSSREVVERGPGQIPKIGDLLDRLEKARHEQADTADVEYAADGHPLRIILDWDENSIDDEAKYVISSYEPAGS</sequence>
<evidence type="ECO:0000256" key="1">
    <source>
        <dbReference type="SAM" id="MobiDB-lite"/>
    </source>
</evidence>
<feature type="compositionally biased region" description="Polar residues" evidence="1">
    <location>
        <begin position="42"/>
        <end position="51"/>
    </location>
</feature>
<dbReference type="OrthoDB" id="3296785at2"/>
<dbReference type="Proteomes" id="UP000280298">
    <property type="component" value="Chromosome"/>
</dbReference>
<feature type="chain" id="PRO_5018768174" description="Lipoprotein" evidence="2">
    <location>
        <begin position="27"/>
        <end position="163"/>
    </location>
</feature>
<reference evidence="3 4" key="1">
    <citation type="journal article" date="2019" name="Int. J. Syst. Evol. Microbiol.">
        <title>Streptomyces cyaneochromogenes sp. nov., a blue pigment-producing actinomycete from manganese-contaminated soil.</title>
        <authorList>
            <person name="Tang X."/>
            <person name="Zhao J."/>
            <person name="Li K."/>
            <person name="Chen Z."/>
            <person name="Sun Y."/>
            <person name="Gao J."/>
        </authorList>
    </citation>
    <scope>NUCLEOTIDE SEQUENCE [LARGE SCALE GENOMIC DNA]</scope>
    <source>
        <strain evidence="3 4">MK-45</strain>
    </source>
</reference>
<evidence type="ECO:0000313" key="4">
    <source>
        <dbReference type="Proteomes" id="UP000280298"/>
    </source>
</evidence>
<keyword evidence="2" id="KW-0732">Signal</keyword>
<dbReference type="AlphaFoldDB" id="A0A3Q9ELN2"/>
<dbReference type="Pfam" id="PF19671">
    <property type="entry name" value="DUF6174"/>
    <property type="match status" value="1"/>
</dbReference>
<name>A0A3Q9ELN2_9ACTN</name>
<evidence type="ECO:0008006" key="5">
    <source>
        <dbReference type="Google" id="ProtNLM"/>
    </source>
</evidence>
<organism evidence="3 4">
    <name type="scientific">Streptomyces cyaneochromogenes</name>
    <dbReference type="NCBI Taxonomy" id="2496836"/>
    <lineage>
        <taxon>Bacteria</taxon>
        <taxon>Bacillati</taxon>
        <taxon>Actinomycetota</taxon>
        <taxon>Actinomycetes</taxon>
        <taxon>Kitasatosporales</taxon>
        <taxon>Streptomycetaceae</taxon>
        <taxon>Streptomyces</taxon>
    </lineage>
</organism>
<proteinExistence type="predicted"/>
<dbReference type="EMBL" id="CP034539">
    <property type="protein sequence ID" value="AZQ33224.1"/>
    <property type="molecule type" value="Genomic_DNA"/>
</dbReference>
<feature type="region of interest" description="Disordered" evidence="1">
    <location>
        <begin position="31"/>
        <end position="51"/>
    </location>
</feature>